<organism evidence="3">
    <name type="scientific">Blumeria graminis f. sp. tritici 96224</name>
    <dbReference type="NCBI Taxonomy" id="1268274"/>
    <lineage>
        <taxon>Eukaryota</taxon>
        <taxon>Fungi</taxon>
        <taxon>Dikarya</taxon>
        <taxon>Ascomycota</taxon>
        <taxon>Pezizomycotina</taxon>
        <taxon>Leotiomycetes</taxon>
        <taxon>Erysiphales</taxon>
        <taxon>Erysiphaceae</taxon>
        <taxon>Blumeria</taxon>
    </lineage>
</organism>
<dbReference type="AlphaFoldDB" id="A0A061HJK4"/>
<evidence type="ECO:0000313" key="2">
    <source>
        <dbReference type="EMBL" id="EPQ65917.1"/>
    </source>
</evidence>
<evidence type="ECO:0000313" key="4">
    <source>
        <dbReference type="Proteomes" id="UP000053110"/>
    </source>
</evidence>
<sequence>MASKYLLQVTAGSSYDAAKHQIVPVNSPEIITVESEHVSVSLNVRVQSYRGLPLDSPSTSPYFLLPPHSKNNDQYSISFAFTPKLNISANDLLFGNDFDYPIRDRLPPGFNAAFRIVKWLIDPGLDGDVYADQPYLYGPAASSLNVIHFGSKDHKFIGKKIANSMAGLVFTEGGCTDGSTIRKAKGIPDSEAARKKFFLNDKNRAKWDWEAGREYGCEFFNPYLDFNEFALRLPGFTLPMIKYFDVQSSRNLKDKSDSPKFPYPRRSHRLRYTLKNRANNSVLFVIVFTLYLKEDVDENGTIRGSVEQIKHGKNNGSGNNITEGYKDKLDITVEDEVD</sequence>
<dbReference type="PANTHER" id="PTHR34826">
    <property type="entry name" value="UPF0590 PROTEIN C409.17C"/>
    <property type="match status" value="1"/>
</dbReference>
<reference evidence="2" key="2">
    <citation type="submission" date="2013-01" db="EMBL/GenBank/DDBJ databases">
        <title>The wheat powdery mildew genome reveals unique evolution of an obligate biotroph.</title>
        <authorList>
            <person name="Oberhaensli S."/>
            <person name="Wicker T."/>
            <person name="Keller B."/>
        </authorList>
    </citation>
    <scope>NUCLEOTIDE SEQUENCE</scope>
    <source>
        <strain evidence="2">96224</strain>
    </source>
</reference>
<reference evidence="4" key="1">
    <citation type="journal article" date="2013" name="Nat. Genet.">
        <title>The wheat powdery mildew genome shows the unique evolution of an obligate biotroph.</title>
        <authorList>
            <person name="Wicker T."/>
            <person name="Oberhaensli S."/>
            <person name="Parlange F."/>
            <person name="Buchmann J.P."/>
            <person name="Shatalina M."/>
            <person name="Roffler S."/>
            <person name="Ben-David R."/>
            <person name="Dolezel J."/>
            <person name="Simkova H."/>
            <person name="Schulze-Lefert P."/>
            <person name="Spanu P.D."/>
            <person name="Bruggmann R."/>
            <person name="Amselem J."/>
            <person name="Quesneville H."/>
            <person name="Ver Loren van Themaat E."/>
            <person name="Paape T."/>
            <person name="Shimizu K.K."/>
            <person name="Keller B."/>
        </authorList>
    </citation>
    <scope>NUCLEOTIDE SEQUENCE [LARGE SCALE GENOMIC DNA]</scope>
    <source>
        <strain evidence="4">96224</strain>
    </source>
</reference>
<dbReference type="Pfam" id="PF08588">
    <property type="entry name" value="Duc1"/>
    <property type="match status" value="1"/>
</dbReference>
<dbReference type="PANTHER" id="PTHR34826:SF2">
    <property type="entry name" value="UPF0590 PROTEIN C409.17C"/>
    <property type="match status" value="1"/>
</dbReference>
<protein>
    <submittedName>
        <fullName evidence="3">BgtA-21406</fullName>
    </submittedName>
</protein>
<dbReference type="Proteomes" id="UP000053110">
    <property type="component" value="Unassembled WGS sequence"/>
</dbReference>
<evidence type="ECO:0000313" key="3">
    <source>
        <dbReference type="EMBL" id="SUZ09171.1"/>
    </source>
</evidence>
<feature type="domain" description="Domain of unknown function at the cortex 1" evidence="1">
    <location>
        <begin position="7"/>
        <end position="290"/>
    </location>
</feature>
<dbReference type="HOGENOM" id="CLU_047849_0_1_1"/>
<gene>
    <name evidence="2" type="ORF">BGT96224_A21406</name>
    <name evidence="3" type="ORF">BGT96224V2_LOCUS2331</name>
</gene>
<evidence type="ECO:0000259" key="1">
    <source>
        <dbReference type="Pfam" id="PF08588"/>
    </source>
</evidence>
<dbReference type="EMBL" id="UIGY01000042">
    <property type="protein sequence ID" value="SUZ09171.1"/>
    <property type="molecule type" value="Genomic_DNA"/>
</dbReference>
<accession>A0A061HJK4</accession>
<dbReference type="OrthoDB" id="2119945at2759"/>
<reference evidence="3" key="3">
    <citation type="submission" date="2018-07" db="EMBL/GenBank/DDBJ databases">
        <authorList>
            <person name="Quirk P.G."/>
            <person name="Krulwich T.A."/>
        </authorList>
    </citation>
    <scope>NUCLEOTIDE SEQUENCE</scope>
    <source>
        <strain evidence="3">96224</strain>
    </source>
</reference>
<feature type="non-terminal residue" evidence="3">
    <location>
        <position position="338"/>
    </location>
</feature>
<name>A0A061HJK4_BLUGR</name>
<dbReference type="EMBL" id="KE375015">
    <property type="protein sequence ID" value="EPQ65917.1"/>
    <property type="molecule type" value="Genomic_DNA"/>
</dbReference>
<dbReference type="InterPro" id="IPR013897">
    <property type="entry name" value="Duc1"/>
</dbReference>
<proteinExistence type="predicted"/>